<accession>Q0TVG9</accession>
<sequence length="86" mass="9575">MGFSLPPSIIILFIMLAAGFFVCMGFAIHSAFGFGPDPNQPKPMSVEQMEYMAEVKVRNLEALQREGRSWTSTGKRRVGEGETVYD</sequence>
<dbReference type="GeneID" id="5983540"/>
<dbReference type="HOGENOM" id="CLU_2498611_0_0_1"/>
<dbReference type="eggNOG" id="ENOG502TFYI">
    <property type="taxonomic scope" value="Eukaryota"/>
</dbReference>
<evidence type="ECO:0000313" key="1">
    <source>
        <dbReference type="EMBL" id="EAT76100.2"/>
    </source>
</evidence>
<dbReference type="InParanoid" id="Q0TVG9"/>
<proteinExistence type="predicted"/>
<evidence type="ECO:0000313" key="2">
    <source>
        <dbReference type="Proteomes" id="UP000001055"/>
    </source>
</evidence>
<dbReference type="EMBL" id="CH445373">
    <property type="protein sequence ID" value="EAT76100.2"/>
    <property type="molecule type" value="Genomic_DNA"/>
</dbReference>
<organism evidence="1 2">
    <name type="scientific">Phaeosphaeria nodorum (strain SN15 / ATCC MYA-4574 / FGSC 10173)</name>
    <name type="common">Glume blotch fungus</name>
    <name type="synonym">Parastagonospora nodorum</name>
    <dbReference type="NCBI Taxonomy" id="321614"/>
    <lineage>
        <taxon>Eukaryota</taxon>
        <taxon>Fungi</taxon>
        <taxon>Dikarya</taxon>
        <taxon>Ascomycota</taxon>
        <taxon>Pezizomycotina</taxon>
        <taxon>Dothideomycetes</taxon>
        <taxon>Pleosporomycetidae</taxon>
        <taxon>Pleosporales</taxon>
        <taxon>Pleosporineae</taxon>
        <taxon>Phaeosphaeriaceae</taxon>
        <taxon>Parastagonospora</taxon>
    </lineage>
</organism>
<dbReference type="VEuPathDB" id="FungiDB:JI435_164950"/>
<dbReference type="Proteomes" id="UP000001055">
    <property type="component" value="Unassembled WGS sequence"/>
</dbReference>
<dbReference type="AlphaFoldDB" id="Q0TVG9"/>
<dbReference type="KEGG" id="pno:SNOG_16495"/>
<reference evidence="2" key="1">
    <citation type="journal article" date="2007" name="Plant Cell">
        <title>Dothideomycete-plant interactions illuminated by genome sequencing and EST analysis of the wheat pathogen Stagonospora nodorum.</title>
        <authorList>
            <person name="Hane J.K."/>
            <person name="Lowe R.G."/>
            <person name="Solomon P.S."/>
            <person name="Tan K.C."/>
            <person name="Schoch C.L."/>
            <person name="Spatafora J.W."/>
            <person name="Crous P.W."/>
            <person name="Kodira C."/>
            <person name="Birren B.W."/>
            <person name="Galagan J.E."/>
            <person name="Torriani S.F."/>
            <person name="McDonald B.A."/>
            <person name="Oliver R.P."/>
        </authorList>
    </citation>
    <scope>NUCLEOTIDE SEQUENCE [LARGE SCALE GENOMIC DNA]</scope>
    <source>
        <strain evidence="2">SN15 / ATCC MYA-4574 / FGSC 10173</strain>
    </source>
</reference>
<gene>
    <name evidence="1" type="ORF">SNOG_16495</name>
</gene>
<dbReference type="RefSeq" id="XP_001806608.1">
    <property type="nucleotide sequence ID" value="XM_001806556.1"/>
</dbReference>
<protein>
    <submittedName>
        <fullName evidence="1">Uncharacterized protein</fullName>
    </submittedName>
</protein>
<name>Q0TVG9_PHANO</name>